<keyword evidence="1" id="KW-0732">Signal</keyword>
<gene>
    <name evidence="2" type="ORF">ACFFLM_23495</name>
</gene>
<organism evidence="2 3">
    <name type="scientific">Deinococcus oregonensis</name>
    <dbReference type="NCBI Taxonomy" id="1805970"/>
    <lineage>
        <taxon>Bacteria</taxon>
        <taxon>Thermotogati</taxon>
        <taxon>Deinococcota</taxon>
        <taxon>Deinococci</taxon>
        <taxon>Deinococcales</taxon>
        <taxon>Deinococcaceae</taxon>
        <taxon>Deinococcus</taxon>
    </lineage>
</organism>
<evidence type="ECO:0000256" key="1">
    <source>
        <dbReference type="SAM" id="SignalP"/>
    </source>
</evidence>
<dbReference type="RefSeq" id="WP_380016344.1">
    <property type="nucleotide sequence ID" value="NZ_JBHLYR010000071.1"/>
</dbReference>
<proteinExistence type="predicted"/>
<dbReference type="Proteomes" id="UP001589733">
    <property type="component" value="Unassembled WGS sequence"/>
</dbReference>
<name>A0ABV6B582_9DEIO</name>
<reference evidence="2 3" key="1">
    <citation type="submission" date="2024-09" db="EMBL/GenBank/DDBJ databases">
        <authorList>
            <person name="Sun Q."/>
            <person name="Mori K."/>
        </authorList>
    </citation>
    <scope>NUCLEOTIDE SEQUENCE [LARGE SCALE GENOMIC DNA]</scope>
    <source>
        <strain evidence="2 3">JCM 13503</strain>
    </source>
</reference>
<comment type="caution">
    <text evidence="2">The sequence shown here is derived from an EMBL/GenBank/DDBJ whole genome shotgun (WGS) entry which is preliminary data.</text>
</comment>
<evidence type="ECO:0000313" key="2">
    <source>
        <dbReference type="EMBL" id="MFB9994919.1"/>
    </source>
</evidence>
<keyword evidence="3" id="KW-1185">Reference proteome</keyword>
<dbReference type="EMBL" id="JBHLYR010000071">
    <property type="protein sequence ID" value="MFB9994919.1"/>
    <property type="molecule type" value="Genomic_DNA"/>
</dbReference>
<protein>
    <submittedName>
        <fullName evidence="2">Uncharacterized protein</fullName>
    </submittedName>
</protein>
<evidence type="ECO:0000313" key="3">
    <source>
        <dbReference type="Proteomes" id="UP001589733"/>
    </source>
</evidence>
<accession>A0ABV6B582</accession>
<feature type="signal peptide" evidence="1">
    <location>
        <begin position="1"/>
        <end position="41"/>
    </location>
</feature>
<sequence length="182" mass="19991">MKEILLATVHDCPRLPRFTSFSLRRALLMLTLCVPVGSASAGGPEAPLPPAAVLGSLRLQDVCIGEGVSVTSSEGLPNTFFMAYSEALWGIADTHREELYFEGSKCKVHTHIALEFTGKEPRLPYTLRVRLIRDPWNSANPGVVWESGAVGVADSIGALENLHDVVDELYLRLLADWRRTHP</sequence>
<feature type="chain" id="PRO_5045651589" evidence="1">
    <location>
        <begin position="42"/>
        <end position="182"/>
    </location>
</feature>